<dbReference type="InterPro" id="IPR036259">
    <property type="entry name" value="MFS_trans_sf"/>
</dbReference>
<accession>A0ABU7EAF1</accession>
<name>A0ABU7EAF1_9TELE</name>
<keyword evidence="8" id="KW-1185">Reference proteome</keyword>
<dbReference type="InterPro" id="IPR049680">
    <property type="entry name" value="FLVCR1-2_SLC49-like"/>
</dbReference>
<evidence type="ECO:0000256" key="3">
    <source>
        <dbReference type="ARBA" id="ARBA00022989"/>
    </source>
</evidence>
<reference evidence="7 8" key="1">
    <citation type="submission" date="2021-06" db="EMBL/GenBank/DDBJ databases">
        <authorList>
            <person name="Palmer J.M."/>
        </authorList>
    </citation>
    <scope>NUCLEOTIDE SEQUENCE [LARGE SCALE GENOMIC DNA]</scope>
    <source>
        <strain evidence="7 8">CL_MEX2019</strain>
        <tissue evidence="7">Muscle</tissue>
    </source>
</reference>
<organism evidence="7 8">
    <name type="scientific">Characodon lateralis</name>
    <dbReference type="NCBI Taxonomy" id="208331"/>
    <lineage>
        <taxon>Eukaryota</taxon>
        <taxon>Metazoa</taxon>
        <taxon>Chordata</taxon>
        <taxon>Craniata</taxon>
        <taxon>Vertebrata</taxon>
        <taxon>Euteleostomi</taxon>
        <taxon>Actinopterygii</taxon>
        <taxon>Neopterygii</taxon>
        <taxon>Teleostei</taxon>
        <taxon>Neoteleostei</taxon>
        <taxon>Acanthomorphata</taxon>
        <taxon>Ovalentaria</taxon>
        <taxon>Atherinomorphae</taxon>
        <taxon>Cyprinodontiformes</taxon>
        <taxon>Goodeidae</taxon>
        <taxon>Characodon</taxon>
    </lineage>
</organism>
<feature type="compositionally biased region" description="Basic and acidic residues" evidence="5">
    <location>
        <begin position="203"/>
        <end position="216"/>
    </location>
</feature>
<comment type="subcellular location">
    <subcellularLocation>
        <location evidence="1">Membrane</location>
        <topology evidence="1">Multi-pass membrane protein</topology>
    </subcellularLocation>
</comment>
<gene>
    <name evidence="7" type="ORF">CHARACLAT_017282</name>
</gene>
<sequence>GISCPQHPPPPLNLRFADSIRGMLKLILVLMLAGASLSSTWFTLTCLSTITHLPVTPAILYASCILVGIFVNSSVPIFFELFIETVYPVPEGITCGVVTFLGNLAAGLLLFFLTFYPTKHGKPRTTTAKTTATPQRRAEESPRGITQQPQCKSPRELQRQTHWPHWQQFTPEQIQPWTQRSETLGHINPQAEARRSQGAIRSELGHTKAPTPEHRTNTPAGRDASHRQCVGWGGNRPHI</sequence>
<keyword evidence="3 6" id="KW-1133">Transmembrane helix</keyword>
<keyword evidence="2 6" id="KW-0812">Transmembrane</keyword>
<dbReference type="PANTHER" id="PTHR10924">
    <property type="entry name" value="MAJOR FACILITATOR SUPERFAMILY PROTEIN-RELATED"/>
    <property type="match status" value="1"/>
</dbReference>
<evidence type="ECO:0000256" key="6">
    <source>
        <dbReference type="SAM" id="Phobius"/>
    </source>
</evidence>
<feature type="compositionally biased region" description="Low complexity" evidence="5">
    <location>
        <begin position="124"/>
        <end position="135"/>
    </location>
</feature>
<protein>
    <submittedName>
        <fullName evidence="7">Uncharacterized protein</fullName>
    </submittedName>
</protein>
<dbReference type="PANTHER" id="PTHR10924:SF27">
    <property type="entry name" value="SOLUTE CARRIER FAMILY 49 MEMBER 4"/>
    <property type="match status" value="1"/>
</dbReference>
<evidence type="ECO:0000256" key="1">
    <source>
        <dbReference type="ARBA" id="ARBA00004141"/>
    </source>
</evidence>
<dbReference type="SUPFAM" id="SSF103473">
    <property type="entry name" value="MFS general substrate transporter"/>
    <property type="match status" value="1"/>
</dbReference>
<feature type="transmembrane region" description="Helical" evidence="6">
    <location>
        <begin position="91"/>
        <end position="116"/>
    </location>
</feature>
<comment type="caution">
    <text evidence="7">The sequence shown here is derived from an EMBL/GenBank/DDBJ whole genome shotgun (WGS) entry which is preliminary data.</text>
</comment>
<evidence type="ECO:0000256" key="4">
    <source>
        <dbReference type="ARBA" id="ARBA00023136"/>
    </source>
</evidence>
<evidence type="ECO:0000313" key="8">
    <source>
        <dbReference type="Proteomes" id="UP001352852"/>
    </source>
</evidence>
<feature type="non-terminal residue" evidence="7">
    <location>
        <position position="1"/>
    </location>
</feature>
<feature type="region of interest" description="Disordered" evidence="5">
    <location>
        <begin position="203"/>
        <end position="239"/>
    </location>
</feature>
<dbReference type="EMBL" id="JAHUTJ010050626">
    <property type="protein sequence ID" value="MED6284238.1"/>
    <property type="molecule type" value="Genomic_DNA"/>
</dbReference>
<proteinExistence type="predicted"/>
<feature type="transmembrane region" description="Helical" evidence="6">
    <location>
        <begin position="26"/>
        <end position="47"/>
    </location>
</feature>
<evidence type="ECO:0000256" key="2">
    <source>
        <dbReference type="ARBA" id="ARBA00022692"/>
    </source>
</evidence>
<dbReference type="Proteomes" id="UP001352852">
    <property type="component" value="Unassembled WGS sequence"/>
</dbReference>
<keyword evidence="4 6" id="KW-0472">Membrane</keyword>
<feature type="transmembrane region" description="Helical" evidence="6">
    <location>
        <begin position="59"/>
        <end position="79"/>
    </location>
</feature>
<feature type="region of interest" description="Disordered" evidence="5">
    <location>
        <begin position="122"/>
        <end position="160"/>
    </location>
</feature>
<evidence type="ECO:0000256" key="5">
    <source>
        <dbReference type="SAM" id="MobiDB-lite"/>
    </source>
</evidence>
<evidence type="ECO:0000313" key="7">
    <source>
        <dbReference type="EMBL" id="MED6284238.1"/>
    </source>
</evidence>